<dbReference type="InterPro" id="IPR017452">
    <property type="entry name" value="GPCR_Rhodpsn_7TM"/>
</dbReference>
<keyword evidence="6 9" id="KW-0472">Membrane</keyword>
<evidence type="ECO:0000256" key="5">
    <source>
        <dbReference type="ARBA" id="ARBA00023040"/>
    </source>
</evidence>
<dbReference type="SUPFAM" id="SSF81321">
    <property type="entry name" value="Family A G protein-coupled receptor-like"/>
    <property type="match status" value="1"/>
</dbReference>
<evidence type="ECO:0000256" key="6">
    <source>
        <dbReference type="ARBA" id="ARBA00023136"/>
    </source>
</evidence>
<feature type="transmembrane region" description="Helical" evidence="9">
    <location>
        <begin position="169"/>
        <end position="186"/>
    </location>
</feature>
<sequence>MNTSLVNDSSGSNFTSMNSGDSVVFCLPPWILYAIDIQSVYISDIGIVAVNFPLAVFAALVNLAVIVTVKRTPALHRPVNVLLCSLAAADCLSGLVAQPIYATWRLLLHHTTNPCVLMLLYQATQSLPFLLVGCTFLNLAITSVERLFAVSKPIVYSTRITLRGMVKTVFCAWVIWFIYIIVLETAVPEVVYKPMENITLSSLIAFPIGGHVLTFYAIRTSNRRIVSVTHNSQQAFLFKREKRAFMDMTLYTVATLLSILPILLLLNVKGSVFSRNILFPWAATFTFLVSSFNPVIQIWRNATLRQALRAAVVHRS</sequence>
<feature type="transmembrane region" description="Helical" evidence="9">
    <location>
        <begin position="278"/>
        <end position="299"/>
    </location>
</feature>
<keyword evidence="3 9" id="KW-0812">Transmembrane</keyword>
<dbReference type="PROSITE" id="PS50262">
    <property type="entry name" value="G_PROTEIN_RECEP_F1_2"/>
    <property type="match status" value="1"/>
</dbReference>
<organism evidence="11 12">
    <name type="scientific">Porites lobata</name>
    <dbReference type="NCBI Taxonomy" id="104759"/>
    <lineage>
        <taxon>Eukaryota</taxon>
        <taxon>Metazoa</taxon>
        <taxon>Cnidaria</taxon>
        <taxon>Anthozoa</taxon>
        <taxon>Hexacorallia</taxon>
        <taxon>Scleractinia</taxon>
        <taxon>Fungiina</taxon>
        <taxon>Poritidae</taxon>
        <taxon>Porites</taxon>
    </lineage>
</organism>
<keyword evidence="4 9" id="KW-1133">Transmembrane helix</keyword>
<evidence type="ECO:0000313" key="12">
    <source>
        <dbReference type="Proteomes" id="UP001159405"/>
    </source>
</evidence>
<feature type="transmembrane region" description="Helical" evidence="9">
    <location>
        <begin position="45"/>
        <end position="69"/>
    </location>
</feature>
<evidence type="ECO:0000256" key="1">
    <source>
        <dbReference type="ARBA" id="ARBA00004651"/>
    </source>
</evidence>
<evidence type="ECO:0000256" key="3">
    <source>
        <dbReference type="ARBA" id="ARBA00022692"/>
    </source>
</evidence>
<keyword evidence="8" id="KW-0807">Transducer</keyword>
<dbReference type="InterPro" id="IPR000276">
    <property type="entry name" value="GPCR_Rhodpsn"/>
</dbReference>
<dbReference type="InterPro" id="IPR050569">
    <property type="entry name" value="TAAR"/>
</dbReference>
<feature type="transmembrane region" description="Helical" evidence="9">
    <location>
        <begin position="81"/>
        <end position="101"/>
    </location>
</feature>
<dbReference type="EMBL" id="CALNXK010000005">
    <property type="protein sequence ID" value="CAH3037216.1"/>
    <property type="molecule type" value="Genomic_DNA"/>
</dbReference>
<evidence type="ECO:0000256" key="8">
    <source>
        <dbReference type="ARBA" id="ARBA00023224"/>
    </source>
</evidence>
<evidence type="ECO:0000256" key="7">
    <source>
        <dbReference type="ARBA" id="ARBA00023170"/>
    </source>
</evidence>
<keyword evidence="12" id="KW-1185">Reference proteome</keyword>
<reference evidence="11 12" key="1">
    <citation type="submission" date="2022-05" db="EMBL/GenBank/DDBJ databases">
        <authorList>
            <consortium name="Genoscope - CEA"/>
            <person name="William W."/>
        </authorList>
    </citation>
    <scope>NUCLEOTIDE SEQUENCE [LARGE SCALE GENOMIC DNA]</scope>
</reference>
<evidence type="ECO:0000259" key="10">
    <source>
        <dbReference type="PROSITE" id="PS50262"/>
    </source>
</evidence>
<dbReference type="Gene3D" id="1.20.1070.10">
    <property type="entry name" value="Rhodopsin 7-helix transmembrane proteins"/>
    <property type="match status" value="1"/>
</dbReference>
<dbReference type="CDD" id="cd00637">
    <property type="entry name" value="7tm_classA_rhodopsin-like"/>
    <property type="match status" value="1"/>
</dbReference>
<feature type="transmembrane region" description="Helical" evidence="9">
    <location>
        <begin position="127"/>
        <end position="148"/>
    </location>
</feature>
<keyword evidence="7" id="KW-0675">Receptor</keyword>
<evidence type="ECO:0000256" key="9">
    <source>
        <dbReference type="SAM" id="Phobius"/>
    </source>
</evidence>
<keyword evidence="2" id="KW-1003">Cell membrane</keyword>
<evidence type="ECO:0000256" key="2">
    <source>
        <dbReference type="ARBA" id="ARBA00022475"/>
    </source>
</evidence>
<accession>A0ABN8MWA2</accession>
<dbReference type="Proteomes" id="UP001159405">
    <property type="component" value="Unassembled WGS sequence"/>
</dbReference>
<dbReference type="PRINTS" id="PR00237">
    <property type="entry name" value="GPCRRHODOPSN"/>
</dbReference>
<feature type="transmembrane region" description="Helical" evidence="9">
    <location>
        <begin position="248"/>
        <end position="266"/>
    </location>
</feature>
<comment type="caution">
    <text evidence="11">The sequence shown here is derived from an EMBL/GenBank/DDBJ whole genome shotgun (WGS) entry which is preliminary data.</text>
</comment>
<dbReference type="Pfam" id="PF00001">
    <property type="entry name" value="7tm_1"/>
    <property type="match status" value="1"/>
</dbReference>
<feature type="transmembrane region" description="Helical" evidence="9">
    <location>
        <begin position="198"/>
        <end position="218"/>
    </location>
</feature>
<gene>
    <name evidence="11" type="ORF">PLOB_00035438</name>
</gene>
<name>A0ABN8MWA2_9CNID</name>
<feature type="domain" description="G-protein coupled receptors family 1 profile" evidence="10">
    <location>
        <begin position="61"/>
        <end position="297"/>
    </location>
</feature>
<keyword evidence="5" id="KW-0297">G-protein coupled receptor</keyword>
<dbReference type="PANTHER" id="PTHR24249">
    <property type="entry name" value="HISTAMINE RECEPTOR-RELATED G-PROTEIN COUPLED RECEPTOR"/>
    <property type="match status" value="1"/>
</dbReference>
<proteinExistence type="predicted"/>
<comment type="subcellular location">
    <subcellularLocation>
        <location evidence="1">Cell membrane</location>
        <topology evidence="1">Multi-pass membrane protein</topology>
    </subcellularLocation>
</comment>
<protein>
    <recommendedName>
        <fullName evidence="10">G-protein coupled receptors family 1 profile domain-containing protein</fullName>
    </recommendedName>
</protein>
<evidence type="ECO:0000256" key="4">
    <source>
        <dbReference type="ARBA" id="ARBA00022989"/>
    </source>
</evidence>
<evidence type="ECO:0000313" key="11">
    <source>
        <dbReference type="EMBL" id="CAH3037216.1"/>
    </source>
</evidence>